<evidence type="ECO:0000313" key="7">
    <source>
        <dbReference type="EMBL" id="KAI1616688.1"/>
    </source>
</evidence>
<dbReference type="InterPro" id="IPR001138">
    <property type="entry name" value="Zn2Cys6_DnaBD"/>
</dbReference>
<evidence type="ECO:0000256" key="3">
    <source>
        <dbReference type="ARBA" id="ARBA00023163"/>
    </source>
</evidence>
<dbReference type="InterPro" id="IPR021833">
    <property type="entry name" value="DUF3425"/>
</dbReference>
<dbReference type="PANTHER" id="PTHR47256">
    <property type="entry name" value="ZN(II)2CYS6 TRANSCRIPTION FACTOR (EUROFUNG)-RELATED"/>
    <property type="match status" value="1"/>
</dbReference>
<dbReference type="PROSITE" id="PS00463">
    <property type="entry name" value="ZN2_CY6_FUNGAL_1"/>
    <property type="match status" value="1"/>
</dbReference>
<feature type="domain" description="Zn(2)-C6 fungal-type" evidence="6">
    <location>
        <begin position="55"/>
        <end position="87"/>
    </location>
</feature>
<keyword evidence="3" id="KW-0804">Transcription</keyword>
<proteinExistence type="predicted"/>
<accession>A0AAN6IGI6</accession>
<dbReference type="PANTHER" id="PTHR47256:SF3">
    <property type="entry name" value="ZN(II)2CYS6 TRANSCRIPTION FACTOR (EUROFUNG)"/>
    <property type="match status" value="1"/>
</dbReference>
<dbReference type="GO" id="GO:0000981">
    <property type="term" value="F:DNA-binding transcription factor activity, RNA polymerase II-specific"/>
    <property type="evidence" value="ECO:0007669"/>
    <property type="project" value="InterPro"/>
</dbReference>
<reference evidence="7" key="1">
    <citation type="journal article" date="2022" name="bioRxiv">
        <title>Deciphering the potential niche of two novel black yeast fungi from a biological soil crust based on their genomes, phenotypes, and melanin regulation.</title>
        <authorList>
            <consortium name="DOE Joint Genome Institute"/>
            <person name="Carr E.C."/>
            <person name="Barton Q."/>
            <person name="Grambo S."/>
            <person name="Sullivan M."/>
            <person name="Renfro C.M."/>
            <person name="Kuo A."/>
            <person name="Pangilinan J."/>
            <person name="Lipzen A."/>
            <person name="Keymanesh K."/>
            <person name="Savage E."/>
            <person name="Barry K."/>
            <person name="Grigoriev I.V."/>
            <person name="Riekhof W.R."/>
            <person name="Harris S.S."/>
        </authorList>
    </citation>
    <scope>NUCLEOTIDE SEQUENCE</scope>
    <source>
        <strain evidence="7">JF 03-4F</strain>
    </source>
</reference>
<comment type="caution">
    <text evidence="7">The sequence shown here is derived from an EMBL/GenBank/DDBJ whole genome shotgun (WGS) entry which is preliminary data.</text>
</comment>
<gene>
    <name evidence="7" type="ORF">EDD36DRAFT_143080</name>
</gene>
<dbReference type="GO" id="GO:0003677">
    <property type="term" value="F:DNA binding"/>
    <property type="evidence" value="ECO:0007669"/>
    <property type="project" value="UniProtKB-KW"/>
</dbReference>
<dbReference type="SMART" id="SM00066">
    <property type="entry name" value="GAL4"/>
    <property type="match status" value="1"/>
</dbReference>
<keyword evidence="4" id="KW-0539">Nucleus</keyword>
<evidence type="ECO:0000256" key="1">
    <source>
        <dbReference type="ARBA" id="ARBA00023015"/>
    </source>
</evidence>
<dbReference type="SUPFAM" id="SSF57701">
    <property type="entry name" value="Zn2/Cys6 DNA-binding domain"/>
    <property type="match status" value="1"/>
</dbReference>
<evidence type="ECO:0000256" key="2">
    <source>
        <dbReference type="ARBA" id="ARBA00023125"/>
    </source>
</evidence>
<dbReference type="InterPro" id="IPR053187">
    <property type="entry name" value="Notoamide_regulator"/>
</dbReference>
<evidence type="ECO:0000259" key="6">
    <source>
        <dbReference type="PROSITE" id="PS50048"/>
    </source>
</evidence>
<dbReference type="EMBL" id="MU404351">
    <property type="protein sequence ID" value="KAI1616688.1"/>
    <property type="molecule type" value="Genomic_DNA"/>
</dbReference>
<feature type="region of interest" description="Disordered" evidence="5">
    <location>
        <begin position="148"/>
        <end position="221"/>
    </location>
</feature>
<keyword evidence="2" id="KW-0238">DNA-binding</keyword>
<feature type="compositionally biased region" description="Polar residues" evidence="5">
    <location>
        <begin position="182"/>
        <end position="207"/>
    </location>
</feature>
<dbReference type="CDD" id="cd00067">
    <property type="entry name" value="GAL4"/>
    <property type="match status" value="1"/>
</dbReference>
<name>A0AAN6IGI6_9EURO</name>
<dbReference type="Pfam" id="PF00172">
    <property type="entry name" value="Zn_clus"/>
    <property type="match status" value="1"/>
</dbReference>
<dbReference type="AlphaFoldDB" id="A0AAN6IGI6"/>
<keyword evidence="8" id="KW-1185">Reference proteome</keyword>
<sequence>MSVPPSQNPPFSIPWPQGQLELRFDAGVEAAVPDVSSSTSLALAPRGGTKHTSQACTSCRKRRRKCDGDQGRGKCSECIKHNFDCVLDANTDRRRKMHREKARKDQQLLHRVLSTLRQRPDGKAEALMNLIRENAPLSSIEAHLGAPISSGEETSAGPFGRKGSDQDDSGSNSPLERPEGNQRPQMATPWTSSSQVPSLNTLPNPHSSLPYGSGRRGEPNQMTRLPFVRTRLPGPQHLAFLSVDAAALASSSQQPAYSGGPPGQDNYVNPGAVRTFGNLPMSSAILANGWNRNVQQQQLDLVRKPQYACELLLLDDQIKGDPLSQAALSFRDDARSLIAQGHSVRTILSMDGLHTEVFFRDRLPVDAHTVSNWACEFTKAWRGLLPANCLYASIWMIGSIMRWMILPCQDTWKLMPEMIRPLVDQFAIPHQKLFVDLCHFPQIRSSLLNYNRDFIKVLRYETFNCNWPYADEACVQGIDGAGLDVKSEFTPLFLAHISETRNWSLHKDILTEFPELANQVAFHE</sequence>
<dbReference type="Proteomes" id="UP001203852">
    <property type="component" value="Unassembled WGS sequence"/>
</dbReference>
<dbReference type="InterPro" id="IPR036864">
    <property type="entry name" value="Zn2-C6_fun-type_DNA-bd_sf"/>
</dbReference>
<dbReference type="Gene3D" id="4.10.240.10">
    <property type="entry name" value="Zn(2)-C6 fungal-type DNA-binding domain"/>
    <property type="match status" value="1"/>
</dbReference>
<evidence type="ECO:0000313" key="8">
    <source>
        <dbReference type="Proteomes" id="UP001203852"/>
    </source>
</evidence>
<dbReference type="PROSITE" id="PS50048">
    <property type="entry name" value="ZN2_CY6_FUNGAL_2"/>
    <property type="match status" value="1"/>
</dbReference>
<organism evidence="7 8">
    <name type="scientific">Exophiala viscosa</name>
    <dbReference type="NCBI Taxonomy" id="2486360"/>
    <lineage>
        <taxon>Eukaryota</taxon>
        <taxon>Fungi</taxon>
        <taxon>Dikarya</taxon>
        <taxon>Ascomycota</taxon>
        <taxon>Pezizomycotina</taxon>
        <taxon>Eurotiomycetes</taxon>
        <taxon>Chaetothyriomycetidae</taxon>
        <taxon>Chaetothyriales</taxon>
        <taxon>Herpotrichiellaceae</taxon>
        <taxon>Exophiala</taxon>
    </lineage>
</organism>
<dbReference type="Pfam" id="PF11905">
    <property type="entry name" value="DUF3425"/>
    <property type="match status" value="1"/>
</dbReference>
<protein>
    <recommendedName>
        <fullName evidence="6">Zn(2)-C6 fungal-type domain-containing protein</fullName>
    </recommendedName>
</protein>
<keyword evidence="1" id="KW-0805">Transcription regulation</keyword>
<evidence type="ECO:0000256" key="4">
    <source>
        <dbReference type="ARBA" id="ARBA00023242"/>
    </source>
</evidence>
<evidence type="ECO:0000256" key="5">
    <source>
        <dbReference type="SAM" id="MobiDB-lite"/>
    </source>
</evidence>
<dbReference type="GO" id="GO:0008270">
    <property type="term" value="F:zinc ion binding"/>
    <property type="evidence" value="ECO:0007669"/>
    <property type="project" value="InterPro"/>
</dbReference>